<dbReference type="Pfam" id="PF03845">
    <property type="entry name" value="Spore_permease"/>
    <property type="match status" value="1"/>
</dbReference>
<keyword evidence="5 8" id="KW-0812">Transmembrane</keyword>
<evidence type="ECO:0000256" key="8">
    <source>
        <dbReference type="SAM" id="Phobius"/>
    </source>
</evidence>
<dbReference type="RefSeq" id="WP_169717029.1">
    <property type="nucleotide sequence ID" value="NZ_CP155571.1"/>
</dbReference>
<evidence type="ECO:0000256" key="3">
    <source>
        <dbReference type="ARBA" id="ARBA00022448"/>
    </source>
</evidence>
<dbReference type="NCBIfam" id="TIGR00912">
    <property type="entry name" value="2A0309"/>
    <property type="match status" value="1"/>
</dbReference>
<name>A0ABZ3IWC6_SPOA4</name>
<feature type="transmembrane region" description="Helical" evidence="8">
    <location>
        <begin position="332"/>
        <end position="354"/>
    </location>
</feature>
<evidence type="ECO:0008006" key="11">
    <source>
        <dbReference type="Google" id="ProtNLM"/>
    </source>
</evidence>
<feature type="transmembrane region" description="Helical" evidence="8">
    <location>
        <begin position="12"/>
        <end position="31"/>
    </location>
</feature>
<comment type="similarity">
    <text evidence="2">Belongs to the amino acid-polyamine-organocation (APC) superfamily. Spore germination protein (SGP) (TC 2.A.3.9) family.</text>
</comment>
<feature type="transmembrane region" description="Helical" evidence="8">
    <location>
        <begin position="143"/>
        <end position="160"/>
    </location>
</feature>
<feature type="transmembrane region" description="Helical" evidence="8">
    <location>
        <begin position="266"/>
        <end position="295"/>
    </location>
</feature>
<dbReference type="InterPro" id="IPR004761">
    <property type="entry name" value="Spore_GerAB"/>
</dbReference>
<feature type="transmembrane region" description="Helical" evidence="8">
    <location>
        <begin position="37"/>
        <end position="57"/>
    </location>
</feature>
<keyword evidence="10" id="KW-1185">Reference proteome</keyword>
<evidence type="ECO:0000256" key="6">
    <source>
        <dbReference type="ARBA" id="ARBA00022989"/>
    </source>
</evidence>
<dbReference type="PANTHER" id="PTHR34975">
    <property type="entry name" value="SPORE GERMINATION PROTEIN A2"/>
    <property type="match status" value="1"/>
</dbReference>
<proteinExistence type="inferred from homology"/>
<evidence type="ECO:0000256" key="5">
    <source>
        <dbReference type="ARBA" id="ARBA00022692"/>
    </source>
</evidence>
<feature type="transmembrane region" description="Helical" evidence="8">
    <location>
        <begin position="116"/>
        <end position="131"/>
    </location>
</feature>
<protein>
    <recommendedName>
        <fullName evidence="11">Spore germination protein YndE</fullName>
    </recommendedName>
</protein>
<feature type="transmembrane region" description="Helical" evidence="8">
    <location>
        <begin position="302"/>
        <end position="326"/>
    </location>
</feature>
<keyword evidence="7 8" id="KW-0472">Membrane</keyword>
<dbReference type="Proteomes" id="UP000216052">
    <property type="component" value="Chromosome"/>
</dbReference>
<evidence type="ECO:0000313" key="9">
    <source>
        <dbReference type="EMBL" id="XFO70081.1"/>
    </source>
</evidence>
<sequence>MTLKLEKVSPLQVILLLSFNRIAIVLLWFKFFNQDVWITEILALFYLPLLCAPLLFLSKQFAQLTIIEYLTIIAGKWIGKALGVLYTVFFLFIAIIDLSLFDNIIKPINFPETPDYAIIALALITCGYGVFKGLEVITRAAELFAPQVLAVIAFYAVLQIPDMDFRVFLPILADSSFSEINFRAFNTAARMNEIVVLAMLVPSISKKGKPTTILFWAAIIVTVFSLIIIVPTLAGLGLDLAKKTFDPYYLFIKQISIYDFITRIEFLIVAAWNIGMFLKISLLLYLSTISIVQIFGLSRRKVLIIPMITIIFIAALKSNILTSVVVFNIMEYIPYINLIFMFGIPVIVLTTFFLKKIISGKTDFTKA</sequence>
<keyword evidence="4" id="KW-0309">Germination</keyword>
<evidence type="ECO:0000256" key="7">
    <source>
        <dbReference type="ARBA" id="ARBA00023136"/>
    </source>
</evidence>
<keyword evidence="6 8" id="KW-1133">Transmembrane helix</keyword>
<dbReference type="EMBL" id="CP155571">
    <property type="protein sequence ID" value="XFO70081.1"/>
    <property type="molecule type" value="Genomic_DNA"/>
</dbReference>
<evidence type="ECO:0000256" key="4">
    <source>
        <dbReference type="ARBA" id="ARBA00022544"/>
    </source>
</evidence>
<feature type="transmembrane region" description="Helical" evidence="8">
    <location>
        <begin position="213"/>
        <end position="238"/>
    </location>
</feature>
<organism evidence="9 10">
    <name type="scientific">Sporomusa acidovorans (strain ATCC 49682 / DSM 3132 / Mol)</name>
    <dbReference type="NCBI Taxonomy" id="1123286"/>
    <lineage>
        <taxon>Bacteria</taxon>
        <taxon>Bacillati</taxon>
        <taxon>Bacillota</taxon>
        <taxon>Negativicutes</taxon>
        <taxon>Selenomonadales</taxon>
        <taxon>Sporomusaceae</taxon>
        <taxon>Sporomusa</taxon>
    </lineage>
</organism>
<feature type="transmembrane region" description="Helical" evidence="8">
    <location>
        <begin position="77"/>
        <end position="96"/>
    </location>
</feature>
<keyword evidence="3" id="KW-0813">Transport</keyword>
<accession>A0ABZ3IWC6</accession>
<evidence type="ECO:0000256" key="2">
    <source>
        <dbReference type="ARBA" id="ARBA00007998"/>
    </source>
</evidence>
<gene>
    <name evidence="9" type="ORF">SPACI_000680</name>
</gene>
<dbReference type="PANTHER" id="PTHR34975:SF2">
    <property type="entry name" value="SPORE GERMINATION PROTEIN A2"/>
    <property type="match status" value="1"/>
</dbReference>
<comment type="subcellular location">
    <subcellularLocation>
        <location evidence="1">Membrane</location>
        <topology evidence="1">Multi-pass membrane protein</topology>
    </subcellularLocation>
</comment>
<evidence type="ECO:0000256" key="1">
    <source>
        <dbReference type="ARBA" id="ARBA00004141"/>
    </source>
</evidence>
<evidence type="ECO:0000313" key="10">
    <source>
        <dbReference type="Proteomes" id="UP000216052"/>
    </source>
</evidence>
<reference evidence="9" key="1">
    <citation type="submission" date="2024-05" db="EMBL/GenBank/DDBJ databases">
        <title>Isolation and characterization of Sporomusa carbonis sp. nov., a carboxydotrophic hydrogenogen in the genus of Sporomusa isolated from a charcoal burning pile.</title>
        <authorList>
            <person name="Boeer T."/>
            <person name="Rosenbaum F."/>
            <person name="Eysell L."/>
            <person name="Mueller V."/>
            <person name="Daniel R."/>
            <person name="Poehlein A."/>
        </authorList>
    </citation>
    <scope>NUCLEOTIDE SEQUENCE [LARGE SCALE GENOMIC DNA]</scope>
    <source>
        <strain evidence="9">DSM 3132</strain>
    </source>
</reference>